<comment type="subcellular location">
    <subcellularLocation>
        <location evidence="2">Cell membrane</location>
        <topology evidence="2">Multi-pass membrane protein</topology>
    </subcellularLocation>
</comment>
<dbReference type="GO" id="GO:0048038">
    <property type="term" value="F:quinone binding"/>
    <property type="evidence" value="ECO:0007669"/>
    <property type="project" value="UniProtKB-UniRule"/>
</dbReference>
<organism evidence="3 4">
    <name type="scientific">Sphingobacterium lactis</name>
    <dbReference type="NCBI Taxonomy" id="797291"/>
    <lineage>
        <taxon>Bacteria</taxon>
        <taxon>Pseudomonadati</taxon>
        <taxon>Bacteroidota</taxon>
        <taxon>Sphingobacteriia</taxon>
        <taxon>Sphingobacteriales</taxon>
        <taxon>Sphingobacteriaceae</taxon>
        <taxon>Sphingobacterium</taxon>
    </lineage>
</organism>
<accession>A0A1H6C9L0</accession>
<keyword evidence="2" id="KW-1133">Transmembrane helix</keyword>
<proteinExistence type="inferred from homology"/>
<dbReference type="RefSeq" id="WP_103907647.1">
    <property type="nucleotide sequence ID" value="NZ_CP049246.1"/>
</dbReference>
<dbReference type="OrthoDB" id="981464at2"/>
<comment type="function">
    <text evidence="2">NDH-1 shuttles electrons from NADH, via FMN and iron-sulfur (Fe-S) centers, to quinones in the respiratory chain. Couples the redox reaction to proton translocation (for every two electrons transferred, four hydrogen ions are translocated across the cytoplasmic membrane), and thus conserves the redox energy in a proton gradient.</text>
</comment>
<feature type="transmembrane region" description="Helical" evidence="2">
    <location>
        <begin position="152"/>
        <end position="173"/>
    </location>
</feature>
<keyword evidence="2" id="KW-0520">NAD</keyword>
<feature type="transmembrane region" description="Helical" evidence="2">
    <location>
        <begin position="30"/>
        <end position="51"/>
    </location>
</feature>
<evidence type="ECO:0000313" key="3">
    <source>
        <dbReference type="EMBL" id="SEG69598.1"/>
    </source>
</evidence>
<keyword evidence="2" id="KW-0812">Transmembrane</keyword>
<comment type="catalytic activity">
    <reaction evidence="2">
        <text>a quinone + NADH + 5 H(+)(in) = a quinol + NAD(+) + 4 H(+)(out)</text>
        <dbReference type="Rhea" id="RHEA:57888"/>
        <dbReference type="ChEBI" id="CHEBI:15378"/>
        <dbReference type="ChEBI" id="CHEBI:24646"/>
        <dbReference type="ChEBI" id="CHEBI:57540"/>
        <dbReference type="ChEBI" id="CHEBI:57945"/>
        <dbReference type="ChEBI" id="CHEBI:132124"/>
    </reaction>
</comment>
<comment type="similarity">
    <text evidence="1 2">Belongs to the complex I subunit 6 family.</text>
</comment>
<evidence type="ECO:0000313" key="4">
    <source>
        <dbReference type="Proteomes" id="UP000236731"/>
    </source>
</evidence>
<sequence>METALFYAFAALALGSALLVVSLKNTARALFLFFIVLFAMAGLFIFALADFVAITQIMVYVGGVLILMIFAFMLSNKELLTDLQNSSAKFLALPNWQSLLLALGFLSVMVYGIVEWQEQLPIWITENMADGQVIKSTDNNIQALGIKFMTQYLLPFEVISIFLLAALIGAAHLSRKEINP</sequence>
<dbReference type="InterPro" id="IPR001457">
    <property type="entry name" value="NADH_UbQ/plastoQ_OxRdtase_su6"/>
</dbReference>
<dbReference type="EMBL" id="FNUT01000014">
    <property type="protein sequence ID" value="SEG69598.1"/>
    <property type="molecule type" value="Genomic_DNA"/>
</dbReference>
<reference evidence="4" key="1">
    <citation type="submission" date="2016-10" db="EMBL/GenBank/DDBJ databases">
        <authorList>
            <person name="Varghese N."/>
            <person name="Submissions S."/>
        </authorList>
    </citation>
    <scope>NUCLEOTIDE SEQUENCE [LARGE SCALE GENOMIC DNA]</scope>
    <source>
        <strain evidence="4">DSM 22361</strain>
    </source>
</reference>
<evidence type="ECO:0000256" key="2">
    <source>
        <dbReference type="RuleBase" id="RU004429"/>
    </source>
</evidence>
<dbReference type="PANTHER" id="PTHR33269">
    <property type="entry name" value="NADH-UBIQUINONE OXIDOREDUCTASE CHAIN 6"/>
    <property type="match status" value="1"/>
</dbReference>
<gene>
    <name evidence="3" type="ORF">SAMN05421877_11432</name>
</gene>
<keyword evidence="2" id="KW-0472">Membrane</keyword>
<keyword evidence="4" id="KW-1185">Reference proteome</keyword>
<keyword evidence="2" id="KW-1003">Cell membrane</keyword>
<dbReference type="AlphaFoldDB" id="A0A1H6C9L0"/>
<dbReference type="EC" id="7.1.1.-" evidence="2"/>
<dbReference type="Proteomes" id="UP000236731">
    <property type="component" value="Unassembled WGS sequence"/>
</dbReference>
<feature type="transmembrane region" description="Helical" evidence="2">
    <location>
        <begin position="6"/>
        <end position="23"/>
    </location>
</feature>
<keyword evidence="2" id="KW-0874">Quinone</keyword>
<protein>
    <recommendedName>
        <fullName evidence="2">NADH-quinone oxidoreductase subunit J</fullName>
        <ecNumber evidence="2">7.1.1.-</ecNumber>
    </recommendedName>
</protein>
<feature type="transmembrane region" description="Helical" evidence="2">
    <location>
        <begin position="96"/>
        <end position="114"/>
    </location>
</feature>
<name>A0A1H6C9L0_9SPHI</name>
<feature type="transmembrane region" description="Helical" evidence="2">
    <location>
        <begin position="57"/>
        <end position="75"/>
    </location>
</feature>
<dbReference type="GO" id="GO:0008137">
    <property type="term" value="F:NADH dehydrogenase (ubiquinone) activity"/>
    <property type="evidence" value="ECO:0007669"/>
    <property type="project" value="UniProtKB-UniRule"/>
</dbReference>
<dbReference type="PANTHER" id="PTHR33269:SF17">
    <property type="entry name" value="NADH-UBIQUINONE OXIDOREDUCTASE CHAIN 6"/>
    <property type="match status" value="1"/>
</dbReference>
<dbReference type="GO" id="GO:0005886">
    <property type="term" value="C:plasma membrane"/>
    <property type="evidence" value="ECO:0007669"/>
    <property type="project" value="UniProtKB-SubCell"/>
</dbReference>
<dbReference type="Pfam" id="PF00499">
    <property type="entry name" value="Oxidored_q3"/>
    <property type="match status" value="1"/>
</dbReference>
<evidence type="ECO:0000256" key="1">
    <source>
        <dbReference type="ARBA" id="ARBA00005698"/>
    </source>
</evidence>
<dbReference type="InterPro" id="IPR042106">
    <property type="entry name" value="Nuo/plastoQ_OxRdtase_6_NuoJ"/>
</dbReference>
<dbReference type="Gene3D" id="1.20.120.1200">
    <property type="entry name" value="NADH-ubiquinone/plastoquinone oxidoreductase chain 6, subunit NuoJ"/>
    <property type="match status" value="1"/>
</dbReference>